<keyword evidence="7 14" id="KW-0067">ATP-binding</keyword>
<dbReference type="Pfam" id="PF13246">
    <property type="entry name" value="Cation_ATPase"/>
    <property type="match status" value="1"/>
</dbReference>
<comment type="subcellular location">
    <subcellularLocation>
        <location evidence="1">Endomembrane system</location>
        <topology evidence="1">Multi-pass membrane protein</topology>
    </subcellularLocation>
    <subcellularLocation>
        <location evidence="16">Membrane</location>
        <topology evidence="16">Multi-pass membrane protein</topology>
    </subcellularLocation>
</comment>
<feature type="domain" description="P-type ATPase A" evidence="18">
    <location>
        <begin position="156"/>
        <end position="216"/>
    </location>
</feature>
<dbReference type="SFLD" id="SFLDF00027">
    <property type="entry name" value="p-type_atpase"/>
    <property type="match status" value="1"/>
</dbReference>
<evidence type="ECO:0000259" key="20">
    <source>
        <dbReference type="Pfam" id="PF16212"/>
    </source>
</evidence>
<dbReference type="InterPro" id="IPR036412">
    <property type="entry name" value="HAD-like_sf"/>
</dbReference>
<accession>A0A9Q1JJ11</accession>
<feature type="binding site" evidence="14">
    <location>
        <position position="850"/>
    </location>
    <ligand>
        <name>ATP</name>
        <dbReference type="ChEBI" id="CHEBI:30616"/>
    </ligand>
</feature>
<feature type="binding site" evidence="14">
    <location>
        <position position="619"/>
    </location>
    <ligand>
        <name>ATP</name>
        <dbReference type="ChEBI" id="CHEBI:30616"/>
    </ligand>
</feature>
<evidence type="ECO:0000313" key="21">
    <source>
        <dbReference type="EMBL" id="KAJ8424819.1"/>
    </source>
</evidence>
<dbReference type="GO" id="GO:0005886">
    <property type="term" value="C:plasma membrane"/>
    <property type="evidence" value="ECO:0007669"/>
    <property type="project" value="TreeGrafter"/>
</dbReference>
<keyword evidence="4 16" id="KW-0812">Transmembrane</keyword>
<dbReference type="SFLD" id="SFLDG00002">
    <property type="entry name" value="C1.7:_P-type_atpase_like"/>
    <property type="match status" value="1"/>
</dbReference>
<name>A0A9Q1JJ11_9CARY</name>
<feature type="transmembrane region" description="Helical" evidence="16">
    <location>
        <begin position="365"/>
        <end position="391"/>
    </location>
</feature>
<dbReference type="InterPro" id="IPR018303">
    <property type="entry name" value="ATPase_P-typ_P_site"/>
</dbReference>
<evidence type="ECO:0000256" key="5">
    <source>
        <dbReference type="ARBA" id="ARBA00022723"/>
    </source>
</evidence>
<dbReference type="SUPFAM" id="SSF81660">
    <property type="entry name" value="Metal cation-transporting ATPase, ATP-binding domain N"/>
    <property type="match status" value="1"/>
</dbReference>
<feature type="transmembrane region" description="Helical" evidence="16">
    <location>
        <begin position="1009"/>
        <end position="1028"/>
    </location>
</feature>
<proteinExistence type="inferred from homology"/>
<sequence length="1238" mass="139947">MAGWNSHGSRLSSNSSFSSTPRTVTLGRVQPQPPSTRTIHCNDSDANALTRFAEVSNFVQPNGILIRLTWSSQGNSVSTTKYNFFTFLPKGLFEQFRRVANLYFLMISILSCTPISPVSPLTNVAPLTIVLIVSLVKEAFEDWKRFQNDLAINNSLVDVLQGQRWESIPWKKLQVGDIVRVKQNGLFPADLLFLASTNPDGVCYIETSNLDGETNLKIRKALEKTWDYVTPEKAAEFKGEVQCEQPNNSLYTFTGNLIIQKQTLPLTPNQILLRGCSLRNTEYIVGAVVYTGHESKVMMNAMNVPSKRSTLERKLDKLILILFAVLFTMCLIGSIGSGVFINRKYFYLGLEGKVNDSQFDPSNRFVVFILTMFTLITLFSTVIPISLYVSIEGIKFLQSIKFINNDLNMYHAETNTPALARTSNLNEELGQVEYVFTDKTGTLTRNLMEFFKCSIGGVSYGTGITEIERGVAERTGVKLPEDRRSANAIREKGFNFDDVRLMNGAWKNEPNPDMCKEFFRCLAVCHTVLPEGDDSPEKIIYQAASPDEEALVTAAKNFGFFFYRRTPTTIYVRESHVEKMGKIDDVCYEILNVLEFNSTRKRQSVVCRFPDGRLVLYCKGADTVIYERLGEGNGDLKKTTREHLELFGAAGLRTLCLAYKNLSPDMYESWNEKFIQAKSSLRDREKKLDEVAELIEKDLILIGCTAIEDKLQEGVPACIQILSKAGIKIWVLTGDKMETAINIAYACNLINNDMKQFIISSEIDDIREVEEKGDPLEIARVTKEAVKTQLRNCIEEAQQILSTVTGPKLALVIDGKCLMYALDPSLRGMLLNLSLNCSSVVCCRVSPLQKAQVTSMVKKGAKKITLSIGDGANDVSMIQAAHVGVGISGLEGMQAVMASDFAIAQFRFLTDLLLVHGRLSYIRICKVVTYFFYKNLTFTLTQFWFILQAGFSGQRYYDDWFQACYNVLFTSLPVVMLGLFDKDVNASLSKRYPQLYVEGLRNVFFKWRVVAGWTLFSVYQSLIVFFFVTRCGTSPQTSAGKMFGLWDISTMAFTCLVITVNLRLLLCCNNITKWHHISVWGSIMAWFLFIFGYSGFMTKSDRQENVYFIIFILMSTPFFYLMLVLVPVAALVGDFLYQGLQRWFFPYDYQIIQEMHHHEPDVNVRAQYVEVETRMTPEEARTFALAQLPSQRSKHTGFAFDSPAYESFFAAQAGVHAPQKPWDVVRRASMVKRAKPTK</sequence>
<evidence type="ECO:0000256" key="16">
    <source>
        <dbReference type="RuleBase" id="RU362033"/>
    </source>
</evidence>
<keyword evidence="6 14" id="KW-0547">Nucleotide-binding</keyword>
<dbReference type="Gene3D" id="3.40.50.1000">
    <property type="entry name" value="HAD superfamily/HAD-like"/>
    <property type="match status" value="1"/>
</dbReference>
<feature type="binding site" evidence="14">
    <location>
        <position position="874"/>
    </location>
    <ligand>
        <name>ATP</name>
        <dbReference type="ChEBI" id="CHEBI:30616"/>
    </ligand>
</feature>
<evidence type="ECO:0000256" key="4">
    <source>
        <dbReference type="ARBA" id="ARBA00022692"/>
    </source>
</evidence>
<dbReference type="GO" id="GO:0045332">
    <property type="term" value="P:phospholipid translocation"/>
    <property type="evidence" value="ECO:0007669"/>
    <property type="project" value="TreeGrafter"/>
</dbReference>
<keyword evidence="10 16" id="KW-1133">Transmembrane helix</keyword>
<dbReference type="InterPro" id="IPR006539">
    <property type="entry name" value="P-type_ATPase_IV"/>
</dbReference>
<dbReference type="SFLD" id="SFLDS00003">
    <property type="entry name" value="Haloacid_Dehalogenase"/>
    <property type="match status" value="1"/>
</dbReference>
<evidence type="ECO:0000256" key="9">
    <source>
        <dbReference type="ARBA" id="ARBA00022967"/>
    </source>
</evidence>
<feature type="binding site" evidence="14">
    <location>
        <position position="548"/>
    </location>
    <ligand>
        <name>ATP</name>
        <dbReference type="ChEBI" id="CHEBI:30616"/>
    </ligand>
</feature>
<feature type="domain" description="P-type ATPase C-terminal" evidence="20">
    <location>
        <begin position="896"/>
        <end position="1146"/>
    </location>
</feature>
<dbReference type="GO" id="GO:0140327">
    <property type="term" value="F:flippase activity"/>
    <property type="evidence" value="ECO:0007669"/>
    <property type="project" value="UniProtKB-ARBA"/>
</dbReference>
<dbReference type="EC" id="7.6.2.1" evidence="16"/>
<dbReference type="GO" id="GO:0000139">
    <property type="term" value="C:Golgi membrane"/>
    <property type="evidence" value="ECO:0007669"/>
    <property type="project" value="GOC"/>
</dbReference>
<evidence type="ECO:0000256" key="17">
    <source>
        <dbReference type="SAM" id="MobiDB-lite"/>
    </source>
</evidence>
<dbReference type="Pfam" id="PF16212">
    <property type="entry name" value="PhoLip_ATPase_C"/>
    <property type="match status" value="1"/>
</dbReference>
<dbReference type="Gene3D" id="3.40.1110.10">
    <property type="entry name" value="Calcium-transporting ATPase, cytoplasmic domain N"/>
    <property type="match status" value="1"/>
</dbReference>
<dbReference type="FunFam" id="3.40.1110.10:FF:000029">
    <property type="entry name" value="Phospholipid-transporting ATPase"/>
    <property type="match status" value="1"/>
</dbReference>
<keyword evidence="3" id="KW-0813">Transport</keyword>
<feature type="transmembrane region" description="Helical" evidence="16">
    <location>
        <begin position="1108"/>
        <end position="1132"/>
    </location>
</feature>
<dbReference type="GO" id="GO:0016887">
    <property type="term" value="F:ATP hydrolysis activity"/>
    <property type="evidence" value="ECO:0007669"/>
    <property type="project" value="InterPro"/>
</dbReference>
<evidence type="ECO:0000256" key="3">
    <source>
        <dbReference type="ARBA" id="ARBA00022448"/>
    </source>
</evidence>
<evidence type="ECO:0000256" key="11">
    <source>
        <dbReference type="ARBA" id="ARBA00023136"/>
    </source>
</evidence>
<evidence type="ECO:0000313" key="22">
    <source>
        <dbReference type="Proteomes" id="UP001153076"/>
    </source>
</evidence>
<dbReference type="Proteomes" id="UP001153076">
    <property type="component" value="Unassembled WGS sequence"/>
</dbReference>
<feature type="binding site" evidence="14">
    <location>
        <position position="439"/>
    </location>
    <ligand>
        <name>ATP</name>
        <dbReference type="ChEBI" id="CHEBI:30616"/>
    </ligand>
</feature>
<keyword evidence="9 16" id="KW-1278">Translocase</keyword>
<dbReference type="Gene3D" id="2.70.150.10">
    <property type="entry name" value="Calcium-transporting ATPase, cytoplasmic transduction domain A"/>
    <property type="match status" value="1"/>
</dbReference>
<dbReference type="GO" id="GO:0005802">
    <property type="term" value="C:trans-Golgi network"/>
    <property type="evidence" value="ECO:0007669"/>
    <property type="project" value="TreeGrafter"/>
</dbReference>
<organism evidence="21 22">
    <name type="scientific">Carnegiea gigantea</name>
    <dbReference type="NCBI Taxonomy" id="171969"/>
    <lineage>
        <taxon>Eukaryota</taxon>
        <taxon>Viridiplantae</taxon>
        <taxon>Streptophyta</taxon>
        <taxon>Embryophyta</taxon>
        <taxon>Tracheophyta</taxon>
        <taxon>Spermatophyta</taxon>
        <taxon>Magnoliopsida</taxon>
        <taxon>eudicotyledons</taxon>
        <taxon>Gunneridae</taxon>
        <taxon>Pentapetalae</taxon>
        <taxon>Caryophyllales</taxon>
        <taxon>Cactineae</taxon>
        <taxon>Cactaceae</taxon>
        <taxon>Cactoideae</taxon>
        <taxon>Echinocereeae</taxon>
        <taxon>Carnegiea</taxon>
    </lineage>
</organism>
<dbReference type="InterPro" id="IPR032631">
    <property type="entry name" value="P-type_ATPase_N"/>
</dbReference>
<feature type="binding site" evidence="14">
    <location>
        <position position="653"/>
    </location>
    <ligand>
        <name>ATP</name>
        <dbReference type="ChEBI" id="CHEBI:30616"/>
    </ligand>
</feature>
<keyword evidence="5 15" id="KW-0479">Metal-binding</keyword>
<feature type="transmembrane region" description="Helical" evidence="16">
    <location>
        <begin position="318"/>
        <end position="341"/>
    </location>
</feature>
<feature type="binding site" evidence="15">
    <location>
        <position position="874"/>
    </location>
    <ligand>
        <name>Mg(2+)</name>
        <dbReference type="ChEBI" id="CHEBI:18420"/>
    </ligand>
</feature>
<dbReference type="FunFam" id="3.40.50.1000:FF:000023">
    <property type="entry name" value="Phospholipid-transporting ATPase"/>
    <property type="match status" value="1"/>
</dbReference>
<feature type="transmembrane region" description="Helical" evidence="16">
    <location>
        <begin position="1048"/>
        <end position="1066"/>
    </location>
</feature>
<feature type="active site" description="4-aspartylphosphate intermediate" evidence="13">
    <location>
        <position position="438"/>
    </location>
</feature>
<feature type="binding site" evidence="14">
    <location>
        <position position="734"/>
    </location>
    <ligand>
        <name>ATP</name>
        <dbReference type="ChEBI" id="CHEBI:30616"/>
    </ligand>
</feature>
<dbReference type="GO" id="GO:0005783">
    <property type="term" value="C:endoplasmic reticulum"/>
    <property type="evidence" value="ECO:0007669"/>
    <property type="project" value="UniProtKB-ARBA"/>
</dbReference>
<feature type="binding site" evidence="14">
    <location>
        <position position="733"/>
    </location>
    <ligand>
        <name>ATP</name>
        <dbReference type="ChEBI" id="CHEBI:30616"/>
    </ligand>
</feature>
<feature type="compositionally biased region" description="Low complexity" evidence="17">
    <location>
        <begin position="1"/>
        <end position="19"/>
    </location>
</feature>
<feature type="transmembrane region" description="Helical" evidence="16">
    <location>
        <begin position="1078"/>
        <end position="1096"/>
    </location>
</feature>
<keyword evidence="11 16" id="KW-0472">Membrane</keyword>
<evidence type="ECO:0000256" key="1">
    <source>
        <dbReference type="ARBA" id="ARBA00004127"/>
    </source>
</evidence>
<comment type="caution">
    <text evidence="21">The sequence shown here is derived from an EMBL/GenBank/DDBJ whole genome shotgun (WGS) entry which is preliminary data.</text>
</comment>
<dbReference type="NCBIfam" id="TIGR01494">
    <property type="entry name" value="ATPase_P-type"/>
    <property type="match status" value="1"/>
</dbReference>
<gene>
    <name evidence="21" type="ORF">Cgig2_013014</name>
</gene>
<evidence type="ECO:0000256" key="12">
    <source>
        <dbReference type="ARBA" id="ARBA00034036"/>
    </source>
</evidence>
<dbReference type="PANTHER" id="PTHR24092:SF180">
    <property type="entry name" value="PHOSPHOLIPID-TRANSPORTING ATPASE DNF1-RELATED"/>
    <property type="match status" value="1"/>
</dbReference>
<dbReference type="InterPro" id="IPR008250">
    <property type="entry name" value="ATPase_P-typ_transduc_dom_A_sf"/>
</dbReference>
<dbReference type="PANTHER" id="PTHR24092">
    <property type="entry name" value="PROBABLE PHOSPHOLIPID-TRANSPORTING ATPASE"/>
    <property type="match status" value="1"/>
</dbReference>
<dbReference type="NCBIfam" id="TIGR01652">
    <property type="entry name" value="ATPase-Plipid"/>
    <property type="match status" value="1"/>
</dbReference>
<evidence type="ECO:0000256" key="10">
    <source>
        <dbReference type="ARBA" id="ARBA00022989"/>
    </source>
</evidence>
<evidence type="ECO:0000256" key="8">
    <source>
        <dbReference type="ARBA" id="ARBA00022842"/>
    </source>
</evidence>
<dbReference type="InterPro" id="IPR044492">
    <property type="entry name" value="P_typ_ATPase_HD_dom"/>
</dbReference>
<dbReference type="InterPro" id="IPR023299">
    <property type="entry name" value="ATPase_P-typ_cyto_dom_N"/>
</dbReference>
<evidence type="ECO:0000256" key="6">
    <source>
        <dbReference type="ARBA" id="ARBA00022741"/>
    </source>
</evidence>
<dbReference type="PRINTS" id="PR00119">
    <property type="entry name" value="CATATPASE"/>
</dbReference>
<feature type="binding site" evidence="14">
    <location>
        <position position="844"/>
    </location>
    <ligand>
        <name>ATP</name>
        <dbReference type="ChEBI" id="CHEBI:30616"/>
    </ligand>
</feature>
<dbReference type="GO" id="GO:0005524">
    <property type="term" value="F:ATP binding"/>
    <property type="evidence" value="ECO:0007669"/>
    <property type="project" value="UniProtKB-UniRule"/>
</dbReference>
<dbReference type="PROSITE" id="PS00154">
    <property type="entry name" value="ATPASE_E1_E2"/>
    <property type="match status" value="1"/>
</dbReference>
<dbReference type="SUPFAM" id="SSF81665">
    <property type="entry name" value="Calcium ATPase, transmembrane domain M"/>
    <property type="match status" value="1"/>
</dbReference>
<feature type="binding site" evidence="15">
    <location>
        <position position="440"/>
    </location>
    <ligand>
        <name>Mg(2+)</name>
        <dbReference type="ChEBI" id="CHEBI:18420"/>
    </ligand>
</feature>
<evidence type="ECO:0000256" key="7">
    <source>
        <dbReference type="ARBA" id="ARBA00022840"/>
    </source>
</evidence>
<evidence type="ECO:0000256" key="13">
    <source>
        <dbReference type="PIRSR" id="PIRSR606539-1"/>
    </source>
</evidence>
<evidence type="ECO:0000256" key="14">
    <source>
        <dbReference type="PIRSR" id="PIRSR606539-2"/>
    </source>
</evidence>
<dbReference type="SUPFAM" id="SSF56784">
    <property type="entry name" value="HAD-like"/>
    <property type="match status" value="1"/>
</dbReference>
<dbReference type="OrthoDB" id="377733at2759"/>
<evidence type="ECO:0000256" key="2">
    <source>
        <dbReference type="ARBA" id="ARBA00008109"/>
    </source>
</evidence>
<dbReference type="SUPFAM" id="SSF81653">
    <property type="entry name" value="Calcium ATPase, transduction domain A"/>
    <property type="match status" value="1"/>
</dbReference>
<dbReference type="Pfam" id="PF00122">
    <property type="entry name" value="E1-E2_ATPase"/>
    <property type="match status" value="1"/>
</dbReference>
<feature type="domain" description="P-type ATPase N-terminal" evidence="19">
    <location>
        <begin position="73"/>
        <end position="123"/>
    </location>
</feature>
<dbReference type="InterPro" id="IPR032630">
    <property type="entry name" value="P_typ_ATPase_c"/>
</dbReference>
<evidence type="ECO:0000256" key="15">
    <source>
        <dbReference type="PIRSR" id="PIRSR606539-3"/>
    </source>
</evidence>
<keyword evidence="8 15" id="KW-0460">Magnesium</keyword>
<dbReference type="InterPro" id="IPR001757">
    <property type="entry name" value="P_typ_ATPase"/>
</dbReference>
<feature type="binding site" evidence="14">
    <location>
        <position position="596"/>
    </location>
    <ligand>
        <name>ATP</name>
        <dbReference type="ChEBI" id="CHEBI:30616"/>
    </ligand>
</feature>
<dbReference type="GO" id="GO:0000287">
    <property type="term" value="F:magnesium ion binding"/>
    <property type="evidence" value="ECO:0007669"/>
    <property type="project" value="UniProtKB-UniRule"/>
</dbReference>
<comment type="cofactor">
    <cofactor evidence="15">
        <name>Mg(2+)</name>
        <dbReference type="ChEBI" id="CHEBI:18420"/>
    </cofactor>
</comment>
<feature type="binding site" evidence="15">
    <location>
        <position position="870"/>
    </location>
    <ligand>
        <name>Mg(2+)</name>
        <dbReference type="ChEBI" id="CHEBI:18420"/>
    </ligand>
</feature>
<feature type="region of interest" description="Disordered" evidence="17">
    <location>
        <begin position="1"/>
        <end position="40"/>
    </location>
</feature>
<feature type="binding site" evidence="14">
    <location>
        <position position="735"/>
    </location>
    <ligand>
        <name>ATP</name>
        <dbReference type="ChEBI" id="CHEBI:30616"/>
    </ligand>
</feature>
<dbReference type="FunFam" id="2.70.150.10:FF:000037">
    <property type="entry name" value="Phospholipid-transporting ATPase"/>
    <property type="match status" value="1"/>
</dbReference>
<dbReference type="AlphaFoldDB" id="A0A9Q1JJ11"/>
<feature type="binding site" evidence="14">
    <location>
        <position position="873"/>
    </location>
    <ligand>
        <name>ATP</name>
        <dbReference type="ChEBI" id="CHEBI:30616"/>
    </ligand>
</feature>
<feature type="binding site" evidence="15">
    <location>
        <position position="438"/>
    </location>
    <ligand>
        <name>Mg(2+)</name>
        <dbReference type="ChEBI" id="CHEBI:18420"/>
    </ligand>
</feature>
<dbReference type="InterPro" id="IPR059000">
    <property type="entry name" value="ATPase_P-type_domA"/>
</dbReference>
<keyword evidence="22" id="KW-1185">Reference proteome</keyword>
<dbReference type="EMBL" id="JAKOGI010001596">
    <property type="protein sequence ID" value="KAJ8424819.1"/>
    <property type="molecule type" value="Genomic_DNA"/>
</dbReference>
<feature type="binding site" evidence="14">
    <location>
        <position position="440"/>
    </location>
    <ligand>
        <name>ATP</name>
        <dbReference type="ChEBI" id="CHEBI:30616"/>
    </ligand>
</feature>
<dbReference type="Pfam" id="PF16209">
    <property type="entry name" value="PhoLip_ATPase_N"/>
    <property type="match status" value="1"/>
</dbReference>
<dbReference type="GO" id="GO:0048194">
    <property type="term" value="P:Golgi vesicle budding"/>
    <property type="evidence" value="ECO:0007669"/>
    <property type="project" value="TreeGrafter"/>
</dbReference>
<evidence type="ECO:0000259" key="18">
    <source>
        <dbReference type="Pfam" id="PF00122"/>
    </source>
</evidence>
<comment type="similarity">
    <text evidence="2 16">Belongs to the cation transport ATPase (P-type) (TC 3.A.3) family. Type IV subfamily.</text>
</comment>
<dbReference type="InterPro" id="IPR023214">
    <property type="entry name" value="HAD_sf"/>
</dbReference>
<dbReference type="CDD" id="cd02073">
    <property type="entry name" value="P-type_ATPase_APLT_Dnf-like"/>
    <property type="match status" value="1"/>
</dbReference>
<reference evidence="21" key="1">
    <citation type="submission" date="2022-04" db="EMBL/GenBank/DDBJ databases">
        <title>Carnegiea gigantea Genome sequencing and assembly v2.</title>
        <authorList>
            <person name="Copetti D."/>
            <person name="Sanderson M.J."/>
            <person name="Burquez A."/>
            <person name="Wojciechowski M.F."/>
        </authorList>
    </citation>
    <scope>NUCLEOTIDE SEQUENCE</scope>
    <source>
        <strain evidence="21">SGP5-SGP5p</strain>
        <tissue evidence="21">Aerial part</tissue>
    </source>
</reference>
<feature type="transmembrane region" description="Helical" evidence="16">
    <location>
        <begin position="927"/>
        <end position="948"/>
    </location>
</feature>
<comment type="catalytic activity">
    <reaction evidence="12 16">
        <text>ATP + H2O + phospholipidSide 1 = ADP + phosphate + phospholipidSide 2.</text>
        <dbReference type="EC" id="7.6.2.1"/>
    </reaction>
</comment>
<protein>
    <recommendedName>
        <fullName evidence="16">Phospholipid-transporting ATPase</fullName>
        <ecNumber evidence="16">7.6.2.1</ecNumber>
    </recommendedName>
</protein>
<feature type="transmembrane region" description="Helical" evidence="16">
    <location>
        <begin position="960"/>
        <end position="980"/>
    </location>
</feature>
<feature type="binding site" evidence="14">
    <location>
        <position position="438"/>
    </location>
    <ligand>
        <name>ATP</name>
        <dbReference type="ChEBI" id="CHEBI:30616"/>
    </ligand>
</feature>
<dbReference type="InterPro" id="IPR023298">
    <property type="entry name" value="ATPase_P-typ_TM_dom_sf"/>
</dbReference>
<evidence type="ECO:0000259" key="19">
    <source>
        <dbReference type="Pfam" id="PF16209"/>
    </source>
</evidence>